<feature type="domain" description="AAA+ ATPase" evidence="1">
    <location>
        <begin position="55"/>
        <end position="184"/>
    </location>
</feature>
<reference evidence="2 3" key="1">
    <citation type="submission" date="2014-06" db="EMBL/GenBank/DDBJ databases">
        <title>Evolutionary Origins and Diversification of the Mycorrhizal Mutualists.</title>
        <authorList>
            <consortium name="DOE Joint Genome Institute"/>
            <consortium name="Mycorrhizal Genomics Consortium"/>
            <person name="Kohler A."/>
            <person name="Kuo A."/>
            <person name="Nagy L.G."/>
            <person name="Floudas D."/>
            <person name="Copeland A."/>
            <person name="Barry K.W."/>
            <person name="Cichocki N."/>
            <person name="Veneault-Fourrey C."/>
            <person name="LaButti K."/>
            <person name="Lindquist E.A."/>
            <person name="Lipzen A."/>
            <person name="Lundell T."/>
            <person name="Morin E."/>
            <person name="Murat C."/>
            <person name="Riley R."/>
            <person name="Ohm R."/>
            <person name="Sun H."/>
            <person name="Tunlid A."/>
            <person name="Henrissat B."/>
            <person name="Grigoriev I.V."/>
            <person name="Hibbett D.S."/>
            <person name="Martin F."/>
        </authorList>
    </citation>
    <scope>NUCLEOTIDE SEQUENCE [LARGE SCALE GENOMIC DNA]</scope>
    <source>
        <strain evidence="2 3">SS14</strain>
    </source>
</reference>
<dbReference type="OrthoDB" id="10042665at2759"/>
<dbReference type="Gene3D" id="3.40.50.300">
    <property type="entry name" value="P-loop containing nucleotide triphosphate hydrolases"/>
    <property type="match status" value="1"/>
</dbReference>
<dbReference type="SUPFAM" id="SSF52540">
    <property type="entry name" value="P-loop containing nucleoside triphosphate hydrolases"/>
    <property type="match status" value="1"/>
</dbReference>
<keyword evidence="3" id="KW-1185">Reference proteome</keyword>
<evidence type="ECO:0000313" key="3">
    <source>
        <dbReference type="Proteomes" id="UP000054279"/>
    </source>
</evidence>
<dbReference type="GO" id="GO:0005524">
    <property type="term" value="F:ATP binding"/>
    <property type="evidence" value="ECO:0007669"/>
    <property type="project" value="InterPro"/>
</dbReference>
<proteinExistence type="predicted"/>
<dbReference type="InterPro" id="IPR027417">
    <property type="entry name" value="P-loop_NTPase"/>
</dbReference>
<evidence type="ECO:0000259" key="1">
    <source>
        <dbReference type="SMART" id="SM00382"/>
    </source>
</evidence>
<dbReference type="HOGENOM" id="CLU_004471_5_0_1"/>
<dbReference type="GO" id="GO:0016887">
    <property type="term" value="F:ATP hydrolysis activity"/>
    <property type="evidence" value="ECO:0007669"/>
    <property type="project" value="InterPro"/>
</dbReference>
<name>A0A0C9V3R6_SPHS4</name>
<dbReference type="InterPro" id="IPR003959">
    <property type="entry name" value="ATPase_AAA_core"/>
</dbReference>
<dbReference type="Pfam" id="PF00004">
    <property type="entry name" value="AAA"/>
    <property type="match status" value="1"/>
</dbReference>
<dbReference type="CDD" id="cd19481">
    <property type="entry name" value="RecA-like_protease"/>
    <property type="match status" value="1"/>
</dbReference>
<protein>
    <recommendedName>
        <fullName evidence="1">AAA+ ATPase domain-containing protein</fullName>
    </recommendedName>
</protein>
<evidence type="ECO:0000313" key="2">
    <source>
        <dbReference type="EMBL" id="KIJ32086.1"/>
    </source>
</evidence>
<accession>A0A0C9V3R6</accession>
<dbReference type="InterPro" id="IPR003593">
    <property type="entry name" value="AAA+_ATPase"/>
</dbReference>
<dbReference type="PANTHER" id="PTHR46411:SF3">
    <property type="entry name" value="AAA+ ATPASE DOMAIN-CONTAINING PROTEIN"/>
    <property type="match status" value="1"/>
</dbReference>
<sequence>MRVTALSPVKFDERIWDHLVLDADTKSLIRSLIDATMKDTSEGTLLKDLVSGKGGGMIALLHGKPGTGKTMTAEAVAEHLRRPLYVVGSAEIPYFAGELEKQLQTIVQRAKRWNSVLLFDEADELVEDRGDRGHFGGLGKNAMVTVALRVLEYHAGVVFLTTNRVRVFDEAVLSRFSIGINFPELTADNRFTIWSNFLRRSNIDIIDTEGDGAECSTQVVSAEGSSEISRSSIHVRDIKKLAEKGFNGRVVRNIIRTAQALALGRNEPFGLQHIKAIAGTCQRFLDDVKVTDNIPVKNSDEQHRVTDF</sequence>
<dbReference type="SMART" id="SM00382">
    <property type="entry name" value="AAA"/>
    <property type="match status" value="1"/>
</dbReference>
<gene>
    <name evidence="2" type="ORF">M422DRAFT_783618</name>
</gene>
<dbReference type="Proteomes" id="UP000054279">
    <property type="component" value="Unassembled WGS sequence"/>
</dbReference>
<dbReference type="PANTHER" id="PTHR46411">
    <property type="entry name" value="FAMILY ATPASE, PUTATIVE-RELATED"/>
    <property type="match status" value="1"/>
</dbReference>
<dbReference type="AlphaFoldDB" id="A0A0C9V3R6"/>
<dbReference type="EMBL" id="KN837232">
    <property type="protein sequence ID" value="KIJ32086.1"/>
    <property type="molecule type" value="Genomic_DNA"/>
</dbReference>
<organism evidence="2 3">
    <name type="scientific">Sphaerobolus stellatus (strain SS14)</name>
    <dbReference type="NCBI Taxonomy" id="990650"/>
    <lineage>
        <taxon>Eukaryota</taxon>
        <taxon>Fungi</taxon>
        <taxon>Dikarya</taxon>
        <taxon>Basidiomycota</taxon>
        <taxon>Agaricomycotina</taxon>
        <taxon>Agaricomycetes</taxon>
        <taxon>Phallomycetidae</taxon>
        <taxon>Geastrales</taxon>
        <taxon>Sphaerobolaceae</taxon>
        <taxon>Sphaerobolus</taxon>
    </lineage>
</organism>